<name>A0ABM8W455_GIGMA</name>
<sequence>MFCNIFKTQESDLEKVTSNNEIKRYKGLFSDVEELDPVLIIVPNGRWLTQHGQAAYDNVMNSFATVNLPANRRDKISIGITQDQV</sequence>
<accession>A0ABM8W455</accession>
<keyword evidence="2" id="KW-1185">Reference proteome</keyword>
<protein>
    <submittedName>
        <fullName evidence="1">11342_t:CDS:1</fullName>
    </submittedName>
</protein>
<gene>
    <name evidence="1" type="ORF">GMARGA_LOCUS3119</name>
</gene>
<proteinExistence type="predicted"/>
<reference evidence="1 2" key="1">
    <citation type="submission" date="2021-06" db="EMBL/GenBank/DDBJ databases">
        <authorList>
            <person name="Kallberg Y."/>
            <person name="Tangrot J."/>
            <person name="Rosling A."/>
        </authorList>
    </citation>
    <scope>NUCLEOTIDE SEQUENCE [LARGE SCALE GENOMIC DNA]</scope>
    <source>
        <strain evidence="1 2">120-4 pot B 10/14</strain>
    </source>
</reference>
<dbReference type="Proteomes" id="UP000789901">
    <property type="component" value="Unassembled WGS sequence"/>
</dbReference>
<organism evidence="1 2">
    <name type="scientific">Gigaspora margarita</name>
    <dbReference type="NCBI Taxonomy" id="4874"/>
    <lineage>
        <taxon>Eukaryota</taxon>
        <taxon>Fungi</taxon>
        <taxon>Fungi incertae sedis</taxon>
        <taxon>Mucoromycota</taxon>
        <taxon>Glomeromycotina</taxon>
        <taxon>Glomeromycetes</taxon>
        <taxon>Diversisporales</taxon>
        <taxon>Gigasporaceae</taxon>
        <taxon>Gigaspora</taxon>
    </lineage>
</organism>
<evidence type="ECO:0000313" key="1">
    <source>
        <dbReference type="EMBL" id="CAG8520270.1"/>
    </source>
</evidence>
<evidence type="ECO:0000313" key="2">
    <source>
        <dbReference type="Proteomes" id="UP000789901"/>
    </source>
</evidence>
<dbReference type="EMBL" id="CAJVQB010001085">
    <property type="protein sequence ID" value="CAG8520270.1"/>
    <property type="molecule type" value="Genomic_DNA"/>
</dbReference>
<comment type="caution">
    <text evidence="1">The sequence shown here is derived from an EMBL/GenBank/DDBJ whole genome shotgun (WGS) entry which is preliminary data.</text>
</comment>